<proteinExistence type="predicted"/>
<keyword evidence="2" id="KW-1185">Reference proteome</keyword>
<dbReference type="EMBL" id="PPEL01000067">
    <property type="protein sequence ID" value="PNV64789.1"/>
    <property type="molecule type" value="Genomic_DNA"/>
</dbReference>
<dbReference type="AlphaFoldDB" id="A0A2K2U3D2"/>
<reference evidence="1 2" key="1">
    <citation type="journal article" date="2018" name="Int. J. Syst. Evol. Microbiol.">
        <title>Rubneribacter badeniensis gen. nov., sp. nov. and Enteroscipio rubneri gen. nov., sp. nov., new members of the Eggerthellaceae isolated from human faeces.</title>
        <authorList>
            <person name="Danylec N."/>
            <person name="Gobl A."/>
            <person name="Stoll D.A."/>
            <person name="Hetzer B."/>
            <person name="Kulling S.E."/>
            <person name="Huch M."/>
        </authorList>
    </citation>
    <scope>NUCLEOTIDE SEQUENCE [LARGE SCALE GENOMIC DNA]</scope>
    <source>
        <strain evidence="1 2">ResAG-85</strain>
    </source>
</reference>
<comment type="caution">
    <text evidence="1">The sequence shown here is derived from an EMBL/GenBank/DDBJ whole genome shotgun (WGS) entry which is preliminary data.</text>
</comment>
<organism evidence="1 2">
    <name type="scientific">Rubneribacter badeniensis</name>
    <dbReference type="NCBI Taxonomy" id="2070688"/>
    <lineage>
        <taxon>Bacteria</taxon>
        <taxon>Bacillati</taxon>
        <taxon>Actinomycetota</taxon>
        <taxon>Coriobacteriia</taxon>
        <taxon>Eggerthellales</taxon>
        <taxon>Eggerthellaceae</taxon>
        <taxon>Rubneribacter</taxon>
    </lineage>
</organism>
<evidence type="ECO:0000313" key="2">
    <source>
        <dbReference type="Proteomes" id="UP000236488"/>
    </source>
</evidence>
<evidence type="ECO:0000313" key="1">
    <source>
        <dbReference type="EMBL" id="PNV64789.1"/>
    </source>
</evidence>
<sequence>MKKYPLALVLSEEHADIIAEFSAFIQKLEALSGTEIDLSGIYPAAFPNYTVELIQTLQEKHFHERTFK</sequence>
<accession>A0A2K2U3D2</accession>
<gene>
    <name evidence="1" type="ORF">C2L80_10040</name>
</gene>
<dbReference type="Proteomes" id="UP000236488">
    <property type="component" value="Unassembled WGS sequence"/>
</dbReference>
<protein>
    <submittedName>
        <fullName evidence="1">Uncharacterized protein</fullName>
    </submittedName>
</protein>
<name>A0A2K2U3D2_9ACTN</name>